<keyword evidence="2" id="KW-1185">Reference proteome</keyword>
<gene>
    <name evidence="1" type="ORF">K7X08_001014</name>
</gene>
<name>A0A9Q1MMX3_9SOLA</name>
<reference evidence="2" key="1">
    <citation type="journal article" date="2023" name="Proc. Natl. Acad. Sci. U.S.A.">
        <title>Genomic and structural basis for evolution of tropane alkaloid biosynthesis.</title>
        <authorList>
            <person name="Wanga Y.-J."/>
            <person name="Taina T."/>
            <person name="Yua J.-Y."/>
            <person name="Lia J."/>
            <person name="Xua B."/>
            <person name="Chenc J."/>
            <person name="D'Auriad J.C."/>
            <person name="Huanga J.-P."/>
            <person name="Huanga S.-X."/>
        </authorList>
    </citation>
    <scope>NUCLEOTIDE SEQUENCE [LARGE SCALE GENOMIC DNA]</scope>
    <source>
        <strain evidence="2">cv. KIB-2019</strain>
    </source>
</reference>
<sequence length="330" mass="36756">MVESRGWRNYNVPLSSRKGVGCALSSGEGIGYALSSSEGIGYALSSSGEGRGVALSSSISIRNELFSSSYLSMKAIQKGIKKGRFKLADKSITEISVDTDPFPTIPISMVSFAKLDQSKDVKGKQPMKTIWVQKKPTSKEGVTKTSVFDRLGSLRDIYEDTDRQPARSSFRGRPYKPENVVREPHKQYSIFKRDPADLRSNLGGQAWLPADKRSSVPQIGEEPLPMAKQRVAEFNVKEGIYFLCITMREDGQLRPRRMIKPTANIEEGKWFINHTSGKKEAPPGVISQIAEAADKQEIPESAVAEAIERDLAQPLQRQCRMNEKLWTNQN</sequence>
<proteinExistence type="predicted"/>
<comment type="caution">
    <text evidence="1">The sequence shown here is derived from an EMBL/GenBank/DDBJ whole genome shotgun (WGS) entry which is preliminary data.</text>
</comment>
<dbReference type="OrthoDB" id="1740768at2759"/>
<dbReference type="Proteomes" id="UP001152561">
    <property type="component" value="Unassembled WGS sequence"/>
</dbReference>
<dbReference type="AlphaFoldDB" id="A0A9Q1MMX3"/>
<organism evidence="1 2">
    <name type="scientific">Anisodus acutangulus</name>
    <dbReference type="NCBI Taxonomy" id="402998"/>
    <lineage>
        <taxon>Eukaryota</taxon>
        <taxon>Viridiplantae</taxon>
        <taxon>Streptophyta</taxon>
        <taxon>Embryophyta</taxon>
        <taxon>Tracheophyta</taxon>
        <taxon>Spermatophyta</taxon>
        <taxon>Magnoliopsida</taxon>
        <taxon>eudicotyledons</taxon>
        <taxon>Gunneridae</taxon>
        <taxon>Pentapetalae</taxon>
        <taxon>asterids</taxon>
        <taxon>lamiids</taxon>
        <taxon>Solanales</taxon>
        <taxon>Solanaceae</taxon>
        <taxon>Solanoideae</taxon>
        <taxon>Hyoscyameae</taxon>
        <taxon>Anisodus</taxon>
    </lineage>
</organism>
<accession>A0A9Q1MMX3</accession>
<evidence type="ECO:0000313" key="2">
    <source>
        <dbReference type="Proteomes" id="UP001152561"/>
    </source>
</evidence>
<dbReference type="EMBL" id="JAJAGQ010000004">
    <property type="protein sequence ID" value="KAJ8564554.1"/>
    <property type="molecule type" value="Genomic_DNA"/>
</dbReference>
<evidence type="ECO:0000313" key="1">
    <source>
        <dbReference type="EMBL" id="KAJ8564554.1"/>
    </source>
</evidence>
<protein>
    <submittedName>
        <fullName evidence="1">Uncharacterized protein</fullName>
    </submittedName>
</protein>